<dbReference type="GO" id="GO:0004386">
    <property type="term" value="F:helicase activity"/>
    <property type="evidence" value="ECO:0007669"/>
    <property type="project" value="InterPro"/>
</dbReference>
<dbReference type="GO" id="GO:0031380">
    <property type="term" value="C:nuclear RNA-directed RNA polymerase complex"/>
    <property type="evidence" value="ECO:0007669"/>
    <property type="project" value="TreeGrafter"/>
</dbReference>
<dbReference type="OrthoDB" id="6631430at2759"/>
<name>A0A8B8GE15_9HEMI</name>
<dbReference type="CDD" id="cd17936">
    <property type="entry name" value="EEXXEc_NFX1"/>
    <property type="match status" value="1"/>
</dbReference>
<sequence length="1666" mass="189979">MDEKLKNDINSIKKDTSEIPGVNVCKNKFVQPYYLKETSIMDVLCDKITDLNVTNSESILCYEQLNSLADSKFEEIVLLIVNNNNFKYTLNKCLDISVLIFLMSIFSKIILKFKQIKTIVLDMICDSTYLENLNNSFIELNRSQDTICKVKKLQEFFDNCNILLKAIDNRKSKALLNEIIQFKTSFFIENMSFDEKELESNYDNLETEKIIQILNSIKNNDCVHYKIKRWPQYYETLSIYPSISDITTKRVILSQNILKGRYDNVEHYIDVQFRLLREDFIAPMREGIQCYKEVTKFNPDVKMIPNMHIYFNVKIKVKDVKRKKVHIVNFYTKDDCSNDSKRFMPQSMLVFSNDNFDTMFFALVIRISQTFLSSLKTLVIKPLDHTVSINMKSSYTMAESVAFFLPYMYTMNVLKTFNHINFPMKSYIVFGKTEPKTPAYLTCKSKIYTINGLQFDILNNNLWPDNKFLGLDSAQSMAFKAALTKEFTIIQGPPGTGKTYIGLKIVKSIIENMYKTNILKNPIIVVCYTNHALDQFLEGLINITKCVTRIGRGCKSDIVKSHVLRNTNTFLAQKRLKNSYVVGFTTTGASMKRSLLLKLKPPIVIVEEAAEVLESHVVASLTKFFLLKIDIIISHNYQIFNKIASDWLSSKINAINGWTSDDLRHLPLFYTQPATSFLKFCSTPPSVQSLIAVDSFMLTDRQAFYLSGCSSMLSFHKNDPNFLLGLKYMIKAIPVSSLLNIDTGNISYQVASHLVSLVNNHNLPMALHLLNIINPVQSVNFIEEMLKNKHNIIFEQLSPLDIPGPIFDVLKQLYPKYTDRIDKLPKQMLNVILESNELLIKWTGKKSIFNNGLYNGYTCNFIKKLSSTNFLVLISQYNAYLKRNGKVFPKNLQICVAEAFINYLKLKAKLTAHSTTSLYLEAWEIEALPGFVLTTLSVDVIFNSKLRDNILHAIGKLSIPELMIASQPEKLSLMVEKYIACIQKNISSLSYEQLYILGNLTHFIPLTYLSLVDGQAFKFMVEAGLFDRRLCVDSISREKWADLIIKAFGNIEYWSSDTLITLSDLLIVFDYDQLNSVPKMSRLDSADIIQTRYADEIEWISNNVPFYKGCVLILGDQYVNFINSLSNLINFYLISMQNQLQMISPINDNHRHEEIIKSSEAKAKIAKPTVLIPIPDLDNVGKLSTTSNLLKTFFSGKENKNKTENTESASLLTVISKQSEDIEHNSSVIRNKINDTVKNYEYNIALNKSLSLETIQTSNLMRGHKISKINVSDRKKRSFEIFFNYNVQIGCEALKMLGPLSVASMDLGMIIHSMSDKELEDCVDLLGSFNINTELARYIWSKTKDKAALHTYGSVLSGLSIDDIKTINLDITSPWSLELINLLSKYVKTNDIRKEIIKQFMTKSKANIPSHLWAAFGSLLCQLQPRTFKIIMPNKELFWKTSSAFNDIKTCDMPCIKNLASIAVSVIGQSSSWKTVEVERMGIILSGINITQWQLLLDLNPEALEGLSPSTIKCLNKEQIKLLNDSHVKHLTPKSAQTLLEIHSKLIDIQIKEILLKILTFEIEVDVQTVPVFDEESTSVSDWQLIPAVVIPKTDAGHKYLEYNNTQAASIYAFESSNRIPSHEMQADSSHAMQEDSPEMQADSKASTNQILLFSILNSVLLFVLK</sequence>
<keyword evidence="3" id="KW-1185">Reference proteome</keyword>
<accession>A0A8B8GE15</accession>
<dbReference type="InterPro" id="IPR057373">
    <property type="entry name" value="ZNFX1"/>
</dbReference>
<evidence type="ECO:0000259" key="2">
    <source>
        <dbReference type="Pfam" id="PF25396"/>
    </source>
</evidence>
<dbReference type="GO" id="GO:0031048">
    <property type="term" value="P:regulatory ncRNA-mediated heterochromatin formation"/>
    <property type="evidence" value="ECO:0007669"/>
    <property type="project" value="TreeGrafter"/>
</dbReference>
<protein>
    <submittedName>
        <fullName evidence="4">Uncharacterized protein LOC112691131</fullName>
    </submittedName>
</protein>
<dbReference type="PANTHER" id="PTHR10887">
    <property type="entry name" value="DNA2/NAM7 HELICASE FAMILY"/>
    <property type="match status" value="1"/>
</dbReference>
<dbReference type="InterPro" id="IPR027417">
    <property type="entry name" value="P-loop_NTPase"/>
</dbReference>
<dbReference type="Proteomes" id="UP000694846">
    <property type="component" value="Unplaced"/>
</dbReference>
<reference evidence="4" key="1">
    <citation type="submission" date="2025-08" db="UniProtKB">
        <authorList>
            <consortium name="RefSeq"/>
        </authorList>
    </citation>
    <scope>IDENTIFICATION</scope>
    <source>
        <tissue evidence="4">Whole body</tissue>
    </source>
</reference>
<feature type="domain" description="ZNFX1" evidence="2">
    <location>
        <begin position="305"/>
        <end position="400"/>
    </location>
</feature>
<dbReference type="InterPro" id="IPR045055">
    <property type="entry name" value="DNA2/NAM7-like"/>
</dbReference>
<evidence type="ECO:0000313" key="3">
    <source>
        <dbReference type="Proteomes" id="UP000694846"/>
    </source>
</evidence>
<evidence type="ECO:0000313" key="4">
    <source>
        <dbReference type="RefSeq" id="XP_025421070.1"/>
    </source>
</evidence>
<organism evidence="3 4">
    <name type="scientific">Sipha flava</name>
    <name type="common">yellow sugarcane aphid</name>
    <dbReference type="NCBI Taxonomy" id="143950"/>
    <lineage>
        <taxon>Eukaryota</taxon>
        <taxon>Metazoa</taxon>
        <taxon>Ecdysozoa</taxon>
        <taxon>Arthropoda</taxon>
        <taxon>Hexapoda</taxon>
        <taxon>Insecta</taxon>
        <taxon>Pterygota</taxon>
        <taxon>Neoptera</taxon>
        <taxon>Paraneoptera</taxon>
        <taxon>Hemiptera</taxon>
        <taxon>Sternorrhyncha</taxon>
        <taxon>Aphidomorpha</taxon>
        <taxon>Aphidoidea</taxon>
        <taxon>Aphididae</taxon>
        <taxon>Sipha</taxon>
    </lineage>
</organism>
<dbReference type="Pfam" id="PF25396">
    <property type="entry name" value="ZNFX1"/>
    <property type="match status" value="1"/>
</dbReference>
<proteinExistence type="predicted"/>
<evidence type="ECO:0000259" key="1">
    <source>
        <dbReference type="Pfam" id="PF13086"/>
    </source>
</evidence>
<feature type="domain" description="DNA2/NAM7 helicase helicase" evidence="1">
    <location>
        <begin position="471"/>
        <end position="567"/>
    </location>
</feature>
<dbReference type="PANTHER" id="PTHR10887:SF341">
    <property type="entry name" value="NFX1-TYPE ZINC FINGER-CONTAINING PROTEIN 1"/>
    <property type="match status" value="1"/>
</dbReference>
<dbReference type="InterPro" id="IPR041677">
    <property type="entry name" value="DNA2/NAM7_AAA_11"/>
</dbReference>
<dbReference type="SUPFAM" id="SSF52540">
    <property type="entry name" value="P-loop containing nucleoside triphosphate hydrolases"/>
    <property type="match status" value="1"/>
</dbReference>
<dbReference type="Gene3D" id="3.40.50.300">
    <property type="entry name" value="P-loop containing nucleotide triphosphate hydrolases"/>
    <property type="match status" value="1"/>
</dbReference>
<dbReference type="Pfam" id="PF13086">
    <property type="entry name" value="AAA_11"/>
    <property type="match status" value="1"/>
</dbReference>
<dbReference type="RefSeq" id="XP_025421070.1">
    <property type="nucleotide sequence ID" value="XM_025565285.1"/>
</dbReference>
<dbReference type="GeneID" id="112691131"/>
<gene>
    <name evidence="4" type="primary">LOC112691131</name>
</gene>